<name>A0ABP5F159_9ACTN</name>
<dbReference type="Pfam" id="PF19673">
    <property type="entry name" value="DUF6176"/>
    <property type="match status" value="1"/>
</dbReference>
<dbReference type="EMBL" id="BAAAPC010000020">
    <property type="protein sequence ID" value="GAA2009947.1"/>
    <property type="molecule type" value="Genomic_DNA"/>
</dbReference>
<gene>
    <name evidence="2" type="ORF">GCM10009799_42530</name>
</gene>
<dbReference type="RefSeq" id="WP_344164731.1">
    <property type="nucleotide sequence ID" value="NZ_BAAAPC010000020.1"/>
</dbReference>
<sequence>MPEEMPEEMPEQLPEQRPATVPPGLKVELTRHRIRPGRRAEFDAWMRMLEQRREECLASLDAERMAVECVFYFADDNGEWIYWLEIAGDGGSGLHPERPIDRDHVAYARRAKTPGHERAEPLLLLLPEPVLEAIMSWAVPEGPGHDASHES</sequence>
<keyword evidence="3" id="KW-1185">Reference proteome</keyword>
<dbReference type="Proteomes" id="UP001501585">
    <property type="component" value="Unassembled WGS sequence"/>
</dbReference>
<reference evidence="3" key="1">
    <citation type="journal article" date="2019" name="Int. J. Syst. Evol. Microbiol.">
        <title>The Global Catalogue of Microorganisms (GCM) 10K type strain sequencing project: providing services to taxonomists for standard genome sequencing and annotation.</title>
        <authorList>
            <consortium name="The Broad Institute Genomics Platform"/>
            <consortium name="The Broad Institute Genome Sequencing Center for Infectious Disease"/>
            <person name="Wu L."/>
            <person name="Ma J."/>
        </authorList>
    </citation>
    <scope>NUCLEOTIDE SEQUENCE [LARGE SCALE GENOMIC DNA]</scope>
    <source>
        <strain evidence="3">JCM 15313</strain>
    </source>
</reference>
<dbReference type="InterPro" id="IPR046174">
    <property type="entry name" value="DUF6176"/>
</dbReference>
<feature type="region of interest" description="Disordered" evidence="1">
    <location>
        <begin position="1"/>
        <end position="23"/>
    </location>
</feature>
<evidence type="ECO:0000313" key="2">
    <source>
        <dbReference type="EMBL" id="GAA2009947.1"/>
    </source>
</evidence>
<evidence type="ECO:0000256" key="1">
    <source>
        <dbReference type="SAM" id="MobiDB-lite"/>
    </source>
</evidence>
<feature type="compositionally biased region" description="Acidic residues" evidence="1">
    <location>
        <begin position="1"/>
        <end position="10"/>
    </location>
</feature>
<proteinExistence type="predicted"/>
<comment type="caution">
    <text evidence="2">The sequence shown here is derived from an EMBL/GenBank/DDBJ whole genome shotgun (WGS) entry which is preliminary data.</text>
</comment>
<evidence type="ECO:0000313" key="3">
    <source>
        <dbReference type="Proteomes" id="UP001501585"/>
    </source>
</evidence>
<accession>A0ABP5F159</accession>
<protein>
    <submittedName>
        <fullName evidence="2">Uncharacterized protein</fullName>
    </submittedName>
</protein>
<organism evidence="2 3">
    <name type="scientific">Nocardiopsis rhodophaea</name>
    <dbReference type="NCBI Taxonomy" id="280238"/>
    <lineage>
        <taxon>Bacteria</taxon>
        <taxon>Bacillati</taxon>
        <taxon>Actinomycetota</taxon>
        <taxon>Actinomycetes</taxon>
        <taxon>Streptosporangiales</taxon>
        <taxon>Nocardiopsidaceae</taxon>
        <taxon>Nocardiopsis</taxon>
    </lineage>
</organism>